<dbReference type="AlphaFoldDB" id="A0A0L1MKG6"/>
<protein>
    <submittedName>
        <fullName evidence="1">Uncharacterized protein</fullName>
    </submittedName>
</protein>
<gene>
    <name evidence="1" type="ORF">ACS77_05060</name>
</gene>
<evidence type="ECO:0000313" key="1">
    <source>
        <dbReference type="EMBL" id="KNH28916.1"/>
    </source>
</evidence>
<proteinExistence type="predicted"/>
<name>A0A0L1MKG6_PSESX</name>
<evidence type="ECO:0000313" key="2">
    <source>
        <dbReference type="Proteomes" id="UP000036955"/>
    </source>
</evidence>
<comment type="caution">
    <text evidence="1">The sequence shown here is derived from an EMBL/GenBank/DDBJ whole genome shotgun (WGS) entry which is preliminary data.</text>
</comment>
<organism evidence="1 2">
    <name type="scientific">Pseudomonas syringae</name>
    <dbReference type="NCBI Taxonomy" id="317"/>
    <lineage>
        <taxon>Bacteria</taxon>
        <taxon>Pseudomonadati</taxon>
        <taxon>Pseudomonadota</taxon>
        <taxon>Gammaproteobacteria</taxon>
        <taxon>Pseudomonadales</taxon>
        <taxon>Pseudomonadaceae</taxon>
        <taxon>Pseudomonas</taxon>
    </lineage>
</organism>
<reference evidence="1 2" key="1">
    <citation type="submission" date="2015-06" db="EMBL/GenBank/DDBJ databases">
        <authorList>
            <person name="Hoefler B.C."/>
            <person name="Straight P.D."/>
        </authorList>
    </citation>
    <scope>NUCLEOTIDE SEQUENCE [LARGE SCALE GENOMIC DNA]</scope>
    <source>
        <strain evidence="1 2">Riq4</strain>
    </source>
</reference>
<dbReference type="OrthoDB" id="9935393at2"/>
<dbReference type="PATRIC" id="fig|317.197.peg.5872"/>
<dbReference type="EMBL" id="LFQK01000009">
    <property type="protein sequence ID" value="KNH28916.1"/>
    <property type="molecule type" value="Genomic_DNA"/>
</dbReference>
<sequence>MIKPDMLPIIEAHLTQWDCGESEYTRNFLAGVILRAEIERAPIDIDLAFEMPCQELAGRALDCLVKTTGYSPDWFESLSDCQHMKFSSFGFHLPKYVCSLLDVRSSCLLVLGHIKEARQFDPDSHAECAVEEVRELIKRLESLEMAVAERHFLQKDLHSTVEAEQAVRSEIAQKYRQKMETARAGRTALHDWAAVAKLEAELLATGKSRREFANIIERRLKIPKSTYREWRRKQTTG</sequence>
<accession>A0A0L1MKG6</accession>
<dbReference type="Proteomes" id="UP000036955">
    <property type="component" value="Unassembled WGS sequence"/>
</dbReference>